<dbReference type="EMBL" id="KZ269998">
    <property type="protein sequence ID" value="OZC09056.1"/>
    <property type="molecule type" value="Genomic_DNA"/>
</dbReference>
<reference evidence="2 3" key="1">
    <citation type="submission" date="2015-12" db="EMBL/GenBank/DDBJ databases">
        <title>Draft genome of the nematode, Onchocerca flexuosa.</title>
        <authorList>
            <person name="Mitreva M."/>
        </authorList>
    </citation>
    <scope>NUCLEOTIDE SEQUENCE [LARGE SCALE GENOMIC DNA]</scope>
    <source>
        <strain evidence="2">Red Deer</strain>
    </source>
</reference>
<gene>
    <name evidence="2" type="ORF">X798_03987</name>
</gene>
<organism evidence="2 3">
    <name type="scientific">Onchocerca flexuosa</name>
    <dbReference type="NCBI Taxonomy" id="387005"/>
    <lineage>
        <taxon>Eukaryota</taxon>
        <taxon>Metazoa</taxon>
        <taxon>Ecdysozoa</taxon>
        <taxon>Nematoda</taxon>
        <taxon>Chromadorea</taxon>
        <taxon>Rhabditida</taxon>
        <taxon>Spirurina</taxon>
        <taxon>Spiruromorpha</taxon>
        <taxon>Filarioidea</taxon>
        <taxon>Onchocercidae</taxon>
        <taxon>Onchocerca</taxon>
    </lineage>
</organism>
<protein>
    <submittedName>
        <fullName evidence="2">Uncharacterized protein</fullName>
    </submittedName>
</protein>
<sequence>MIAMRSQRQEEETTEKNATFPSNSQQVQTLFANMKIVKEASSQKKNEGITHQKISHGRKHVLRAFTSPDNRSPEASILPTLQCNPICKTAAKSKSESYVSRADMVIVSYRIYLYF</sequence>
<evidence type="ECO:0000313" key="3">
    <source>
        <dbReference type="Proteomes" id="UP000242913"/>
    </source>
</evidence>
<feature type="region of interest" description="Disordered" evidence="1">
    <location>
        <begin position="1"/>
        <end position="24"/>
    </location>
</feature>
<evidence type="ECO:0000256" key="1">
    <source>
        <dbReference type="SAM" id="MobiDB-lite"/>
    </source>
</evidence>
<keyword evidence="3" id="KW-1185">Reference proteome</keyword>
<evidence type="ECO:0000313" key="2">
    <source>
        <dbReference type="EMBL" id="OZC09056.1"/>
    </source>
</evidence>
<dbReference type="AlphaFoldDB" id="A0A238BVX0"/>
<name>A0A238BVX0_9BILA</name>
<accession>A0A238BVX0</accession>
<proteinExistence type="predicted"/>
<dbReference type="Proteomes" id="UP000242913">
    <property type="component" value="Unassembled WGS sequence"/>
</dbReference>